<accession>A0A3F3PKA7</accession>
<dbReference type="RefSeq" id="XP_026620401.1">
    <property type="nucleotide sequence ID" value="XM_026768246.1"/>
</dbReference>
<evidence type="ECO:0000313" key="3">
    <source>
        <dbReference type="EMBL" id="RDH27379.1"/>
    </source>
</evidence>
<name>A0A3F3PKA7_9EURO</name>
<keyword evidence="2" id="KW-0472">Membrane</keyword>
<organism evidence="3 4">
    <name type="scientific">Aspergillus welwitschiae</name>
    <dbReference type="NCBI Taxonomy" id="1341132"/>
    <lineage>
        <taxon>Eukaryota</taxon>
        <taxon>Fungi</taxon>
        <taxon>Dikarya</taxon>
        <taxon>Ascomycota</taxon>
        <taxon>Pezizomycotina</taxon>
        <taxon>Eurotiomycetes</taxon>
        <taxon>Eurotiomycetidae</taxon>
        <taxon>Eurotiales</taxon>
        <taxon>Aspergillaceae</taxon>
        <taxon>Aspergillus</taxon>
        <taxon>Aspergillus subgen. Circumdati</taxon>
    </lineage>
</organism>
<proteinExistence type="predicted"/>
<sequence length="95" mass="10434">MEPSPIQIATTLPGLYGLTRPSSVLAGLVTWYWKPISIHSHGFMVLGTPSYLLLCFCFSGFKPIHATRRETGQERPCSGLSSPHRPPSSFYSSPP</sequence>
<feature type="transmembrane region" description="Helical" evidence="2">
    <location>
        <begin position="42"/>
        <end position="61"/>
    </location>
</feature>
<feature type="non-terminal residue" evidence="3">
    <location>
        <position position="95"/>
    </location>
</feature>
<evidence type="ECO:0000313" key="4">
    <source>
        <dbReference type="Proteomes" id="UP000253729"/>
    </source>
</evidence>
<evidence type="ECO:0000256" key="2">
    <source>
        <dbReference type="SAM" id="Phobius"/>
    </source>
</evidence>
<reference evidence="3 4" key="1">
    <citation type="submission" date="2018-07" db="EMBL/GenBank/DDBJ databases">
        <title>The genomes of Aspergillus section Nigri reveals drivers in fungal speciation.</title>
        <authorList>
            <consortium name="DOE Joint Genome Institute"/>
            <person name="Vesth T.C."/>
            <person name="Nybo J."/>
            <person name="Theobald S."/>
            <person name="Brandl J."/>
            <person name="Frisvad J.C."/>
            <person name="Nielsen K.F."/>
            <person name="Lyhne E.K."/>
            <person name="Kogle M.E."/>
            <person name="Kuo A."/>
            <person name="Riley R."/>
            <person name="Clum A."/>
            <person name="Nolan M."/>
            <person name="Lipzen A."/>
            <person name="Salamov A."/>
            <person name="Henrissat B."/>
            <person name="Wiebenga A."/>
            <person name="De vries R.P."/>
            <person name="Grigoriev I.V."/>
            <person name="Mortensen U.H."/>
            <person name="Andersen M.R."/>
            <person name="Baker S.E."/>
        </authorList>
    </citation>
    <scope>NUCLEOTIDE SEQUENCE [LARGE SCALE GENOMIC DNA]</scope>
    <source>
        <strain evidence="3 4">CBS 139.54b</strain>
    </source>
</reference>
<protein>
    <submittedName>
        <fullName evidence="3">Uncharacterized protein</fullName>
    </submittedName>
</protein>
<dbReference type="Proteomes" id="UP000253729">
    <property type="component" value="Unassembled WGS sequence"/>
</dbReference>
<dbReference type="AlphaFoldDB" id="A0A3F3PKA7"/>
<dbReference type="EMBL" id="KZ852092">
    <property type="protein sequence ID" value="RDH27379.1"/>
    <property type="molecule type" value="Genomic_DNA"/>
</dbReference>
<gene>
    <name evidence="3" type="ORF">BDQ94DRAFT_154064</name>
</gene>
<evidence type="ECO:0000256" key="1">
    <source>
        <dbReference type="SAM" id="MobiDB-lite"/>
    </source>
</evidence>
<keyword evidence="2" id="KW-1133">Transmembrane helix</keyword>
<dbReference type="GeneID" id="38136602"/>
<keyword evidence="2" id="KW-0812">Transmembrane</keyword>
<keyword evidence="4" id="KW-1185">Reference proteome</keyword>
<feature type="region of interest" description="Disordered" evidence="1">
    <location>
        <begin position="72"/>
        <end position="95"/>
    </location>
</feature>